<keyword evidence="3" id="KW-1185">Reference proteome</keyword>
<reference evidence="2 3" key="1">
    <citation type="submission" date="2017-10" db="EMBL/GenBank/DDBJ databases">
        <title>Two draft genome sequences of Pusillimonas sp. strains isolated from a nitrate- and radionuclide-contaminated groundwater in Russia.</title>
        <authorList>
            <person name="Grouzdev D.S."/>
            <person name="Tourova T.P."/>
            <person name="Goeva M.A."/>
            <person name="Babich T.L."/>
            <person name="Sokolova D.S."/>
            <person name="Abdullin R."/>
            <person name="Poltaraus A.B."/>
            <person name="Toshchakov S.V."/>
            <person name="Nazina T.N."/>
        </authorList>
    </citation>
    <scope>NUCLEOTIDE SEQUENCE [LARGE SCALE GENOMIC DNA]</scope>
    <source>
        <strain evidence="2 3">JR1/69-2-13</strain>
    </source>
</reference>
<dbReference type="Pfam" id="PF19802">
    <property type="entry name" value="DUF6285"/>
    <property type="match status" value="1"/>
</dbReference>
<dbReference type="OrthoDB" id="8687901at2"/>
<sequence length="124" mass="13722">MNNRPNGAELLTVARRTLLDQLLPLLPVSKSYEALMIANAMAIAARELDVKGEDECEKQILAFYRQIALEGTHEATEQALAELIRKRAIDPSRSGLLRSLLLNITRCKLAITNPKLLNKQGNSA</sequence>
<accession>A0A2N4UG67</accession>
<organism evidence="2 3">
    <name type="scientific">Pollutimonas nitritireducens</name>
    <dbReference type="NCBI Taxonomy" id="2045209"/>
    <lineage>
        <taxon>Bacteria</taxon>
        <taxon>Pseudomonadati</taxon>
        <taxon>Pseudomonadota</taxon>
        <taxon>Betaproteobacteria</taxon>
        <taxon>Burkholderiales</taxon>
        <taxon>Alcaligenaceae</taxon>
        <taxon>Pollutimonas</taxon>
    </lineage>
</organism>
<gene>
    <name evidence="2" type="ORF">CR155_11415</name>
</gene>
<feature type="domain" description="DUF6285" evidence="1">
    <location>
        <begin position="26"/>
        <end position="115"/>
    </location>
</feature>
<evidence type="ECO:0000259" key="1">
    <source>
        <dbReference type="Pfam" id="PF19802"/>
    </source>
</evidence>
<dbReference type="Proteomes" id="UP000234328">
    <property type="component" value="Unassembled WGS sequence"/>
</dbReference>
<evidence type="ECO:0000313" key="3">
    <source>
        <dbReference type="Proteomes" id="UP000234328"/>
    </source>
</evidence>
<dbReference type="RefSeq" id="WP_102070134.1">
    <property type="nucleotide sequence ID" value="NZ_PDNV01000006.1"/>
</dbReference>
<evidence type="ECO:0000313" key="2">
    <source>
        <dbReference type="EMBL" id="PLC54017.1"/>
    </source>
</evidence>
<dbReference type="EMBL" id="PDNV01000006">
    <property type="protein sequence ID" value="PLC54017.1"/>
    <property type="molecule type" value="Genomic_DNA"/>
</dbReference>
<protein>
    <submittedName>
        <fullName evidence="2">Acyl-CoA dehydrogenase</fullName>
    </submittedName>
</protein>
<dbReference type="InterPro" id="IPR046252">
    <property type="entry name" value="DUF6285"/>
</dbReference>
<name>A0A2N4UG67_9BURK</name>
<comment type="caution">
    <text evidence="2">The sequence shown here is derived from an EMBL/GenBank/DDBJ whole genome shotgun (WGS) entry which is preliminary data.</text>
</comment>
<proteinExistence type="predicted"/>
<dbReference type="AlphaFoldDB" id="A0A2N4UG67"/>